<protein>
    <submittedName>
        <fullName evidence="2">Uncharacterized protein</fullName>
    </submittedName>
</protein>
<dbReference type="EMBL" id="JAHQXE010000002">
    <property type="protein sequence ID" value="MBV0901827.1"/>
    <property type="molecule type" value="Genomic_DNA"/>
</dbReference>
<evidence type="ECO:0000313" key="3">
    <source>
        <dbReference type="Proteomes" id="UP001166304"/>
    </source>
</evidence>
<organism evidence="2 3">
    <name type="scientific">Haloarcula salina</name>
    <dbReference type="NCBI Taxonomy" id="1429914"/>
    <lineage>
        <taxon>Archaea</taxon>
        <taxon>Methanobacteriati</taxon>
        <taxon>Methanobacteriota</taxon>
        <taxon>Stenosarchaea group</taxon>
        <taxon>Halobacteria</taxon>
        <taxon>Halobacteriales</taxon>
        <taxon>Haloarculaceae</taxon>
        <taxon>Haloarcula</taxon>
    </lineage>
</organism>
<name>A0AA41KF95_9EURY</name>
<sequence>MIPVDSVLIQYDETGTVLLTWHSYNTPDENGELTPAEPPTQENQYGSVVVPTDSLPDAPVGQMTVDDPDDPQAVTLK</sequence>
<dbReference type="Proteomes" id="UP001166304">
    <property type="component" value="Unassembled WGS sequence"/>
</dbReference>
<gene>
    <name evidence="2" type="ORF">KTS37_08495</name>
</gene>
<dbReference type="RefSeq" id="WP_162413018.1">
    <property type="nucleotide sequence ID" value="NZ_JAHQXE010000002.1"/>
</dbReference>
<accession>A0AA41KF95</accession>
<dbReference type="AlphaFoldDB" id="A0AA41KF95"/>
<feature type="region of interest" description="Disordered" evidence="1">
    <location>
        <begin position="25"/>
        <end position="44"/>
    </location>
</feature>
<evidence type="ECO:0000313" key="2">
    <source>
        <dbReference type="EMBL" id="MBV0901827.1"/>
    </source>
</evidence>
<evidence type="ECO:0000256" key="1">
    <source>
        <dbReference type="SAM" id="MobiDB-lite"/>
    </source>
</evidence>
<comment type="caution">
    <text evidence="2">The sequence shown here is derived from an EMBL/GenBank/DDBJ whole genome shotgun (WGS) entry which is preliminary data.</text>
</comment>
<feature type="region of interest" description="Disordered" evidence="1">
    <location>
        <begin position="57"/>
        <end position="77"/>
    </location>
</feature>
<reference evidence="2" key="1">
    <citation type="submission" date="2021-06" db="EMBL/GenBank/DDBJ databases">
        <title>New haloarchaea isolates fom saline soil.</title>
        <authorList>
            <person name="Duran-Viseras A."/>
            <person name="Sanchez-Porro C.S."/>
            <person name="Ventosa A."/>
        </authorList>
    </citation>
    <scope>NUCLEOTIDE SEQUENCE</scope>
    <source>
        <strain evidence="2">JCM 18369</strain>
    </source>
</reference>
<keyword evidence="3" id="KW-1185">Reference proteome</keyword>
<proteinExistence type="predicted"/>